<accession>A0ABW5IVQ8</accession>
<comment type="caution">
    <text evidence="2">The sequence shown here is derived from an EMBL/GenBank/DDBJ whole genome shotgun (WGS) entry which is preliminary data.</text>
</comment>
<dbReference type="PROSITE" id="PS50164">
    <property type="entry name" value="GIY_YIG"/>
    <property type="match status" value="1"/>
</dbReference>
<dbReference type="RefSeq" id="WP_380749681.1">
    <property type="nucleotide sequence ID" value="NZ_JBHULT010000006.1"/>
</dbReference>
<reference evidence="3" key="1">
    <citation type="journal article" date="2019" name="Int. J. Syst. Evol. Microbiol.">
        <title>The Global Catalogue of Microorganisms (GCM) 10K type strain sequencing project: providing services to taxonomists for standard genome sequencing and annotation.</title>
        <authorList>
            <consortium name="The Broad Institute Genomics Platform"/>
            <consortium name="The Broad Institute Genome Sequencing Center for Infectious Disease"/>
            <person name="Wu L."/>
            <person name="Ma J."/>
        </authorList>
    </citation>
    <scope>NUCLEOTIDE SEQUENCE [LARGE SCALE GENOMIC DNA]</scope>
    <source>
        <strain evidence="3">KCTC 42585</strain>
    </source>
</reference>
<organism evidence="2 3">
    <name type="scientific">Salinimicrobium flavum</name>
    <dbReference type="NCBI Taxonomy" id="1737065"/>
    <lineage>
        <taxon>Bacteria</taxon>
        <taxon>Pseudomonadati</taxon>
        <taxon>Bacteroidota</taxon>
        <taxon>Flavobacteriia</taxon>
        <taxon>Flavobacteriales</taxon>
        <taxon>Flavobacteriaceae</taxon>
        <taxon>Salinimicrobium</taxon>
    </lineage>
</organism>
<proteinExistence type="predicted"/>
<dbReference type="EMBL" id="JBHULT010000006">
    <property type="protein sequence ID" value="MFD2517463.1"/>
    <property type="molecule type" value="Genomic_DNA"/>
</dbReference>
<dbReference type="Pfam" id="PF01541">
    <property type="entry name" value="GIY-YIG"/>
    <property type="match status" value="1"/>
</dbReference>
<dbReference type="SUPFAM" id="SSF82771">
    <property type="entry name" value="GIY-YIG endonuclease"/>
    <property type="match status" value="1"/>
</dbReference>
<dbReference type="Gene3D" id="3.40.1440.10">
    <property type="entry name" value="GIY-YIG endonuclease"/>
    <property type="match status" value="1"/>
</dbReference>
<keyword evidence="3" id="KW-1185">Reference proteome</keyword>
<name>A0ABW5IVQ8_9FLAO</name>
<dbReference type="InterPro" id="IPR035901">
    <property type="entry name" value="GIY-YIG_endonuc_sf"/>
</dbReference>
<evidence type="ECO:0000313" key="2">
    <source>
        <dbReference type="EMBL" id="MFD2517463.1"/>
    </source>
</evidence>
<gene>
    <name evidence="2" type="ORF">ACFSTG_06115</name>
</gene>
<feature type="domain" description="GIY-YIG" evidence="1">
    <location>
        <begin position="1"/>
        <end position="77"/>
    </location>
</feature>
<dbReference type="Proteomes" id="UP001597468">
    <property type="component" value="Unassembled WGS sequence"/>
</dbReference>
<protein>
    <submittedName>
        <fullName evidence="2">GIY-YIG nuclease family protein</fullName>
    </submittedName>
</protein>
<sequence>MGYVVYILYSIKLDRFYVGSSSNLGLRMAFHHSSPGYKFTGKAADWQLFFKSDCADKKQAVNIEKHIKKMKSRKYIQNLKRYPEMVENLKKKYS</sequence>
<evidence type="ECO:0000259" key="1">
    <source>
        <dbReference type="PROSITE" id="PS50164"/>
    </source>
</evidence>
<evidence type="ECO:0000313" key="3">
    <source>
        <dbReference type="Proteomes" id="UP001597468"/>
    </source>
</evidence>
<dbReference type="InterPro" id="IPR000305">
    <property type="entry name" value="GIY-YIG_endonuc"/>
</dbReference>